<gene>
    <name evidence="2" type="ORF">QD47_26235</name>
</gene>
<organism evidence="2 3">
    <name type="scientific">Paenibacillus terrae</name>
    <dbReference type="NCBI Taxonomy" id="159743"/>
    <lineage>
        <taxon>Bacteria</taxon>
        <taxon>Bacillati</taxon>
        <taxon>Bacillota</taxon>
        <taxon>Bacilli</taxon>
        <taxon>Bacillales</taxon>
        <taxon>Paenibacillaceae</taxon>
        <taxon>Paenibacillus</taxon>
    </lineage>
</organism>
<dbReference type="AlphaFoldDB" id="A0A0D7WUZ3"/>
<sequence>MELATIREELEVYLKRESITLCDFAKLTGLNQGTISYLIRGRRPISVHYLDQITMGMGLDEGYYYDLYIDNYIEESLHWRRIRPLLHRCAELDKLDCIQRLVQFLKDKLLYMPLLFDTAEEWFECEHRAAAKLLYECVAEGELFQYSERLAICQYRLFTIGIGDNQNINLQTAIRFEPFVNRLDEVEQLDAFKNLANVFGSLHCWVKVDELADQLKEKAMTRYKFRSKKQPERPIIFYILYAYLLKARVHEERGEFVKALDYVSHYADTDWFKSTAYEEQQVIDQFKELAIANTFLYRLMTGEVDVLPDYVNYMELRESEIFPVLFKIVEAANRYQINIDDILLRFNGHLAYTEKGGTLGKLSQQVSADRYTCFLAELAIYYLQAERVHYGLNYLLESLEWSIKISSVPNIIRCAAWYEDYRDESLPEQKKLYEKTMVELLLKYEKKGQKAEAVMQALHF</sequence>
<evidence type="ECO:0000313" key="3">
    <source>
        <dbReference type="Proteomes" id="UP000032534"/>
    </source>
</evidence>
<name>A0A0D7WUZ3_9BACL</name>
<dbReference type="PROSITE" id="PS50943">
    <property type="entry name" value="HTH_CROC1"/>
    <property type="match status" value="1"/>
</dbReference>
<dbReference type="GO" id="GO:0003677">
    <property type="term" value="F:DNA binding"/>
    <property type="evidence" value="ECO:0007669"/>
    <property type="project" value="InterPro"/>
</dbReference>
<comment type="caution">
    <text evidence="2">The sequence shown here is derived from an EMBL/GenBank/DDBJ whole genome shotgun (WGS) entry which is preliminary data.</text>
</comment>
<feature type="domain" description="HTH cro/C1-type" evidence="1">
    <location>
        <begin position="10"/>
        <end position="64"/>
    </location>
</feature>
<reference evidence="2 3" key="1">
    <citation type="submission" date="2014-11" db="EMBL/GenBank/DDBJ databases">
        <title>Draft Genome Sequences of Paenibacillus polymyxa NRRL B-30509 and Paenibacillus terrae NRRL B-30644, Strains from a Poultry Environment that Produce Tridecaptin A and Paenicidins.</title>
        <authorList>
            <person name="van Belkum M.J."/>
            <person name="Lohans C.T."/>
            <person name="Vederas J.C."/>
        </authorList>
    </citation>
    <scope>NUCLEOTIDE SEQUENCE [LARGE SCALE GENOMIC DNA]</scope>
    <source>
        <strain evidence="2 3">NRRL B-30644</strain>
    </source>
</reference>
<keyword evidence="3" id="KW-1185">Reference proteome</keyword>
<accession>A0A0D7WUZ3</accession>
<dbReference type="Proteomes" id="UP000032534">
    <property type="component" value="Unassembled WGS sequence"/>
</dbReference>
<dbReference type="CDD" id="cd00093">
    <property type="entry name" value="HTH_XRE"/>
    <property type="match status" value="1"/>
</dbReference>
<dbReference type="SUPFAM" id="SSF47413">
    <property type="entry name" value="lambda repressor-like DNA-binding domains"/>
    <property type="match status" value="1"/>
</dbReference>
<evidence type="ECO:0000313" key="2">
    <source>
        <dbReference type="EMBL" id="KJD42794.1"/>
    </source>
</evidence>
<proteinExistence type="predicted"/>
<protein>
    <recommendedName>
        <fullName evidence="1">HTH cro/C1-type domain-containing protein</fullName>
    </recommendedName>
</protein>
<dbReference type="RefSeq" id="WP_044648878.1">
    <property type="nucleotide sequence ID" value="NZ_JTHP01000085.1"/>
</dbReference>
<dbReference type="InterPro" id="IPR010982">
    <property type="entry name" value="Lambda_DNA-bd_dom_sf"/>
</dbReference>
<dbReference type="InterPro" id="IPR001387">
    <property type="entry name" value="Cro/C1-type_HTH"/>
</dbReference>
<evidence type="ECO:0000259" key="1">
    <source>
        <dbReference type="PROSITE" id="PS50943"/>
    </source>
</evidence>
<dbReference type="EMBL" id="JTHP01000085">
    <property type="protein sequence ID" value="KJD42794.1"/>
    <property type="molecule type" value="Genomic_DNA"/>
</dbReference>
<dbReference type="PATRIC" id="fig|159743.3.peg.5822"/>